<protein>
    <recommendedName>
        <fullName evidence="15">RecBCD enzyme subunit RecB</fullName>
        <ecNumber evidence="15">3.1.11.5</ecNumber>
        <ecNumber evidence="15">5.6.2.4</ecNumber>
    </recommendedName>
    <alternativeName>
        <fullName evidence="15">DNA 3'-5' helicase subunit RecB</fullName>
    </alternativeName>
    <alternativeName>
        <fullName evidence="15">Exonuclease V subunit RecB</fullName>
        <shortName evidence="15">ExoV subunit RecB</shortName>
    </alternativeName>
    <alternativeName>
        <fullName evidence="15">Helicase/nuclease RecBCD subunit RecB</fullName>
    </alternativeName>
</protein>
<comment type="cofactor">
    <cofactor evidence="15">
        <name>Mg(2+)</name>
        <dbReference type="ChEBI" id="CHEBI:18420"/>
    </cofactor>
    <text evidence="15">Binds 1 Mg(2+) ion per subunit.</text>
</comment>
<feature type="domain" description="UvrD-like helicase C-terminal" evidence="19">
    <location>
        <begin position="359"/>
        <end position="633"/>
    </location>
</feature>
<evidence type="ECO:0000256" key="13">
    <source>
        <dbReference type="ARBA" id="ARBA00034617"/>
    </source>
</evidence>
<dbReference type="InterPro" id="IPR011335">
    <property type="entry name" value="Restrct_endonuc-II-like"/>
</dbReference>
<keyword evidence="10 15" id="KW-0238">DNA-binding</keyword>
<evidence type="ECO:0000256" key="2">
    <source>
        <dbReference type="ARBA" id="ARBA00022723"/>
    </source>
</evidence>
<feature type="region of interest" description="Disordered" evidence="17">
    <location>
        <begin position="1122"/>
        <end position="1146"/>
    </location>
</feature>
<dbReference type="InterPro" id="IPR027417">
    <property type="entry name" value="P-loop_NTPase"/>
</dbReference>
<dbReference type="Gene3D" id="1.10.486.10">
    <property type="entry name" value="PCRA, domain 4"/>
    <property type="match status" value="1"/>
</dbReference>
<dbReference type="EC" id="3.1.11.5" evidence="15"/>
<evidence type="ECO:0000256" key="14">
    <source>
        <dbReference type="ARBA" id="ARBA00048988"/>
    </source>
</evidence>
<feature type="binding site" evidence="15">
    <location>
        <position position="994"/>
    </location>
    <ligand>
        <name>Mg(2+)</name>
        <dbReference type="ChEBI" id="CHEBI:18420"/>
    </ligand>
</feature>
<feature type="binding site" evidence="15">
    <location>
        <position position="862"/>
    </location>
    <ligand>
        <name>Mg(2+)</name>
        <dbReference type="ChEBI" id="CHEBI:18420"/>
    </ligand>
</feature>
<dbReference type="GO" id="GO:0005829">
    <property type="term" value="C:cytosol"/>
    <property type="evidence" value="ECO:0007669"/>
    <property type="project" value="TreeGrafter"/>
</dbReference>
<dbReference type="GO" id="GO:0008854">
    <property type="term" value="F:exodeoxyribonuclease V activity"/>
    <property type="evidence" value="ECO:0007669"/>
    <property type="project" value="UniProtKB-EC"/>
</dbReference>
<keyword evidence="1 15" id="KW-0540">Nuclease</keyword>
<dbReference type="GO" id="GO:0000287">
    <property type="term" value="F:magnesium ion binding"/>
    <property type="evidence" value="ECO:0007669"/>
    <property type="project" value="UniProtKB-UniRule"/>
</dbReference>
<comment type="catalytic activity">
    <reaction evidence="14 15">
        <text>ATP + H2O = ADP + phosphate + H(+)</text>
        <dbReference type="Rhea" id="RHEA:13065"/>
        <dbReference type="ChEBI" id="CHEBI:15377"/>
        <dbReference type="ChEBI" id="CHEBI:15378"/>
        <dbReference type="ChEBI" id="CHEBI:30616"/>
        <dbReference type="ChEBI" id="CHEBI:43474"/>
        <dbReference type="ChEBI" id="CHEBI:456216"/>
        <dbReference type="EC" id="5.6.2.4"/>
    </reaction>
</comment>
<comment type="domain">
    <text evidence="15">The N-terminal DNA-binding domain is a ssDNA-dependent ATPase and has ATP-dependent 3'-5' helicase function. This domain interacts with RecC.</text>
</comment>
<feature type="binding site" evidence="15">
    <location>
        <position position="1008"/>
    </location>
    <ligand>
        <name>Mg(2+)</name>
        <dbReference type="ChEBI" id="CHEBI:18420"/>
    </ligand>
</feature>
<evidence type="ECO:0000256" key="5">
    <source>
        <dbReference type="ARBA" id="ARBA00022801"/>
    </source>
</evidence>
<reference evidence="20 21" key="1">
    <citation type="submission" date="2020-07" db="EMBL/GenBank/DDBJ databases">
        <title>Sequencing the genomes of 1000 actinobacteria strains.</title>
        <authorList>
            <person name="Klenk H.-P."/>
        </authorList>
    </citation>
    <scope>NUCLEOTIDE SEQUENCE [LARGE SCALE GENOMIC DNA]</scope>
    <source>
        <strain evidence="20 21">DSM 45772</strain>
    </source>
</reference>
<comment type="function">
    <text evidence="15">A helicase/nuclease that prepares dsDNA breaks (DSB) for recombinational DNA repair. Binds to DSBs and unwinds DNA via a highly rapid and processive ATP-dependent bidirectional helicase activity. Unwinds dsDNA until it encounters a Chi (crossover hotspot instigator) sequence from the 3' direction. Cuts ssDNA a few nucleotides 3' to the Chi site. The properties and activities of the enzyme are changed at Chi. The Chi-altered holoenzyme produces a long 3'-ssDNA overhang and facilitates RecA-binding to the ssDNA for homologous DNA recombination and repair. Holoenzyme degrades any linearized DNA that is unable to undergo homologous recombination. In the holoenzyme this subunit contributes ATPase, 3'-5' helicase, exonuclease activity and loads RecA onto ssDNA.</text>
</comment>
<evidence type="ECO:0000256" key="17">
    <source>
        <dbReference type="SAM" id="MobiDB-lite"/>
    </source>
</evidence>
<dbReference type="GO" id="GO:0009338">
    <property type="term" value="C:exodeoxyribonuclease V complex"/>
    <property type="evidence" value="ECO:0007669"/>
    <property type="project" value="TreeGrafter"/>
</dbReference>
<dbReference type="Pfam" id="PF00580">
    <property type="entry name" value="UvrD-helicase"/>
    <property type="match status" value="1"/>
</dbReference>
<dbReference type="PANTHER" id="PTHR11070:SF23">
    <property type="entry name" value="RECBCD ENZYME SUBUNIT RECB"/>
    <property type="match status" value="1"/>
</dbReference>
<feature type="region of interest" description="Nuclease activity, interacts with RecD and RecA" evidence="15">
    <location>
        <begin position="797"/>
        <end position="1146"/>
    </location>
</feature>
<dbReference type="GO" id="GO:0003677">
    <property type="term" value="F:DNA binding"/>
    <property type="evidence" value="ECO:0007669"/>
    <property type="project" value="UniProtKB-UniRule"/>
</dbReference>
<dbReference type="SUPFAM" id="SSF52540">
    <property type="entry name" value="P-loop containing nucleoside triphosphate hydrolases"/>
    <property type="match status" value="1"/>
</dbReference>
<keyword evidence="3 15" id="KW-0547">Nucleotide-binding</keyword>
<feature type="binding site" evidence="16">
    <location>
        <begin position="26"/>
        <end position="33"/>
    </location>
    <ligand>
        <name>ATP</name>
        <dbReference type="ChEBI" id="CHEBI:30616"/>
    </ligand>
</feature>
<evidence type="ECO:0000256" key="11">
    <source>
        <dbReference type="ARBA" id="ARBA00023204"/>
    </source>
</evidence>
<keyword evidence="21" id="KW-1185">Reference proteome</keyword>
<comment type="domain">
    <text evidence="15">The C-terminal domain has nuclease activity and interacts with RecD. It interacts with RecA, facilitating its loading onto ssDNA.</text>
</comment>
<comment type="catalytic activity">
    <reaction evidence="15">
        <text>Exonucleolytic cleavage (in the presence of ATP) in either 5'- to 3'- or 3'- to 5'-direction to yield 5'-phosphooligonucleotides.</text>
        <dbReference type="EC" id="3.1.11.5"/>
    </reaction>
</comment>
<dbReference type="GO" id="GO:0005524">
    <property type="term" value="F:ATP binding"/>
    <property type="evidence" value="ECO:0007669"/>
    <property type="project" value="UniProtKB-UniRule"/>
</dbReference>
<keyword evidence="8 15" id="KW-0067">ATP-binding</keyword>
<dbReference type="InterPro" id="IPR014016">
    <property type="entry name" value="UvrD-like_ATP-bd"/>
</dbReference>
<dbReference type="Gene3D" id="3.90.320.10">
    <property type="match status" value="1"/>
</dbReference>
<dbReference type="InterPro" id="IPR011604">
    <property type="entry name" value="PDDEXK-like_dom_sf"/>
</dbReference>
<evidence type="ECO:0000256" key="6">
    <source>
        <dbReference type="ARBA" id="ARBA00022806"/>
    </source>
</evidence>
<comment type="similarity">
    <text evidence="15">Belongs to the helicase family. UvrD subfamily.</text>
</comment>
<sequence length="1146" mass="121695">MSTVETDVRSFDVLGELPEGTTVLEASAGTGKTYTIAALAARYVAEGRAQLDQLMLVTFGREATRELRERVRERFVAVERALRAGGMPTDAVTALIVDVDEAERARRRRRLAHALAHFDTATIATTHQFCQDMLAGLGVAGDTDADAVFVESIDDVVTEVVDDFYVRAYAPETAGPPPFDHATALVLGRAAIGDPTATLAPAPGEVTGPADARARFAAAVRTEVEHRKRARRLFTFDDMLTRLHAALTDPVLGEAARVRLRERYLVVLVDEFQDTDPVQWDILRVAFHGHCLLTVIGDPKQAIYAFRGADVVSYLAAADSADARATLAVNHRSDAGLLSALERVFAGAALGDDRIVVRPVGAAHADPRLAGAPVDTPFRLRVLPRAGLRANWRTGLPEITPVRDAVVTDLVADLTALLAADSTWDGRSLGPGDVAVLVRTNAQSDQVREALAEAGVPAVLAGAASVFSTTAAREWLALLEALEQPGRATRVRAAALTCFVGTRAADLDTDGWAGANAALLAEVGENLRRWAAVLRDRGVAALLEAVSTTTDLTRRVLGAVGGERLLTDVRHVGQVLHAQASAGRLGVVAITEWLRLRIVEAEGRRADARPERTRRLESDADAVQILTVHKCKGLEFPVVYVPFGWDRWVRDTPEEVLHHDAAGRRIRAVGGPTEGPGWQEHCRAHRHEDDGEDLRLLYVALTRARSQVVAWWAPSAHTAASALNRLLRSPGRGPGREPDAMVTLAEDTAVLDELTALAGPDLAVEPVVKRPAVPFVPAAEEHGGLGVARFGRELDLAWRRSSYSSLTADAHAAHAAETATSEPEESTLDDEGDLEVAAASDDGLPSPMADLPVGAAFGVLVHTVLETVDTSTGDFGPALVEAAAEALAQRPVAGVGAAELAVALEPVLRTPVGTASSGPWSYGDVVPSDRLVELDFELPLAGGDHPAAATVTLGGAAALLRAHLPADDPLAEYADVLEGLSGQVLRGYLTGSIDAVLRDPDGRFVIVDHKTNWLGPIATTGVPDPLTTAHYGPEQMRSAMIRAHYPLQAMLYGVALHRFLRWRVRGYAPEQHLGGVAYLFLRGMCGPDTPVVDGTTSGVFRWWPPASLVVALSDLLAGDAAERSSTGSAGDAAERSSTGSAGGTSS</sequence>
<dbReference type="InterPro" id="IPR014017">
    <property type="entry name" value="DNA_helicase_UvrD-like_C"/>
</dbReference>
<comment type="subunit">
    <text evidence="15">Heterotrimer of RecB, RecC and RecD. All subunits contribute to DNA-binding. Interacts with RecA.</text>
</comment>
<feature type="domain" description="UvrD-like helicase ATP-binding" evidence="18">
    <location>
        <begin position="5"/>
        <end position="334"/>
    </location>
</feature>
<evidence type="ECO:0000256" key="4">
    <source>
        <dbReference type="ARBA" id="ARBA00022763"/>
    </source>
</evidence>
<organism evidence="20 21">
    <name type="scientific">Actinomycetospora corticicola</name>
    <dbReference type="NCBI Taxonomy" id="663602"/>
    <lineage>
        <taxon>Bacteria</taxon>
        <taxon>Bacillati</taxon>
        <taxon>Actinomycetota</taxon>
        <taxon>Actinomycetes</taxon>
        <taxon>Pseudonocardiales</taxon>
        <taxon>Pseudonocardiaceae</taxon>
        <taxon>Actinomycetospora</taxon>
    </lineage>
</organism>
<dbReference type="EC" id="5.6.2.4" evidence="15"/>
<keyword evidence="4 15" id="KW-0227">DNA damage</keyword>
<dbReference type="EMBL" id="JACCBN010000001">
    <property type="protein sequence ID" value="NYD38194.1"/>
    <property type="molecule type" value="Genomic_DNA"/>
</dbReference>
<dbReference type="InterPro" id="IPR000212">
    <property type="entry name" value="DNA_helicase_UvrD/REP"/>
</dbReference>
<dbReference type="AlphaFoldDB" id="A0A7Y9DZ28"/>
<keyword evidence="11 15" id="KW-0234">DNA repair</keyword>
<keyword evidence="6 15" id="KW-0347">Helicase</keyword>
<dbReference type="Gene3D" id="3.40.50.300">
    <property type="entry name" value="P-loop containing nucleotide triphosphate hydrolases"/>
    <property type="match status" value="2"/>
</dbReference>
<evidence type="ECO:0000256" key="15">
    <source>
        <dbReference type="HAMAP-Rule" id="MF_01485"/>
    </source>
</evidence>
<evidence type="ECO:0000256" key="12">
    <source>
        <dbReference type="ARBA" id="ARBA00023235"/>
    </source>
</evidence>
<dbReference type="PROSITE" id="PS51198">
    <property type="entry name" value="UVRD_HELICASE_ATP_BIND"/>
    <property type="match status" value="1"/>
</dbReference>
<accession>A0A7Y9DZ28</accession>
<keyword evidence="9 15" id="KW-0460">Magnesium</keyword>
<dbReference type="HAMAP" id="MF_01485">
    <property type="entry name" value="RecB"/>
    <property type="match status" value="1"/>
</dbReference>
<evidence type="ECO:0000256" key="3">
    <source>
        <dbReference type="ARBA" id="ARBA00022741"/>
    </source>
</evidence>
<comment type="caution">
    <text evidence="20">The sequence shown here is derived from an EMBL/GenBank/DDBJ whole genome shotgun (WGS) entry which is preliminary data.</text>
</comment>
<comment type="miscellaneous">
    <text evidence="15">In the RecBCD complex, RecB has a slow 3'-5' helicase, an exonuclease activity and loads RecA onto ssDNA, RecD has a fast 5'-3' helicase activity, while RecC stimulates the ATPase and processivity of the RecB helicase and contributes to recognition of the Chi site.</text>
</comment>
<dbReference type="Pfam" id="PF13361">
    <property type="entry name" value="UvrD_C"/>
    <property type="match status" value="1"/>
</dbReference>
<feature type="active site" description="For nuclease activity" evidence="15">
    <location>
        <position position="1008"/>
    </location>
</feature>
<keyword evidence="2 15" id="KW-0479">Metal-binding</keyword>
<dbReference type="GO" id="GO:0043138">
    <property type="term" value="F:3'-5' DNA helicase activity"/>
    <property type="evidence" value="ECO:0007669"/>
    <property type="project" value="UniProtKB-UniRule"/>
</dbReference>
<proteinExistence type="inferred from homology"/>
<keyword evidence="12 15" id="KW-0413">Isomerase</keyword>
<evidence type="ECO:0000313" key="21">
    <source>
        <dbReference type="Proteomes" id="UP000535890"/>
    </source>
</evidence>
<evidence type="ECO:0000313" key="20">
    <source>
        <dbReference type="EMBL" id="NYD38194.1"/>
    </source>
</evidence>
<evidence type="ECO:0000256" key="9">
    <source>
        <dbReference type="ARBA" id="ARBA00022842"/>
    </source>
</evidence>
<evidence type="ECO:0000256" key="16">
    <source>
        <dbReference type="PROSITE-ProRule" id="PRU00560"/>
    </source>
</evidence>
<dbReference type="GO" id="GO:0000724">
    <property type="term" value="P:double-strand break repair via homologous recombination"/>
    <property type="evidence" value="ECO:0007669"/>
    <property type="project" value="UniProtKB-UniRule"/>
</dbReference>
<evidence type="ECO:0000256" key="1">
    <source>
        <dbReference type="ARBA" id="ARBA00022722"/>
    </source>
</evidence>
<dbReference type="Proteomes" id="UP000535890">
    <property type="component" value="Unassembled WGS sequence"/>
</dbReference>
<gene>
    <name evidence="15" type="primary">recB</name>
    <name evidence="20" type="ORF">BJ983_004296</name>
</gene>
<evidence type="ECO:0000256" key="7">
    <source>
        <dbReference type="ARBA" id="ARBA00022839"/>
    </source>
</evidence>
<dbReference type="InterPro" id="IPR004586">
    <property type="entry name" value="RecB"/>
</dbReference>
<evidence type="ECO:0000256" key="10">
    <source>
        <dbReference type="ARBA" id="ARBA00023125"/>
    </source>
</evidence>
<comment type="catalytic activity">
    <reaction evidence="13 15">
        <text>Couples ATP hydrolysis with the unwinding of duplex DNA by translocating in the 3'-5' direction.</text>
        <dbReference type="EC" id="5.6.2.4"/>
    </reaction>
</comment>
<evidence type="ECO:0000259" key="18">
    <source>
        <dbReference type="PROSITE" id="PS51198"/>
    </source>
</evidence>
<keyword evidence="5 15" id="KW-0378">Hydrolase</keyword>
<evidence type="ECO:0000256" key="8">
    <source>
        <dbReference type="ARBA" id="ARBA00022840"/>
    </source>
</evidence>
<name>A0A7Y9DZ28_9PSEU</name>
<dbReference type="CDD" id="cd22352">
    <property type="entry name" value="RecB_C-like"/>
    <property type="match status" value="1"/>
</dbReference>
<evidence type="ECO:0000259" key="19">
    <source>
        <dbReference type="PROSITE" id="PS51217"/>
    </source>
</evidence>
<dbReference type="PROSITE" id="PS51217">
    <property type="entry name" value="UVRD_HELICASE_CTER"/>
    <property type="match status" value="1"/>
</dbReference>
<keyword evidence="7 15" id="KW-0269">Exonuclease</keyword>
<dbReference type="SUPFAM" id="SSF52980">
    <property type="entry name" value="Restriction endonuclease-like"/>
    <property type="match status" value="1"/>
</dbReference>
<dbReference type="PANTHER" id="PTHR11070">
    <property type="entry name" value="UVRD / RECB / PCRA DNA HELICASE FAMILY MEMBER"/>
    <property type="match status" value="1"/>
</dbReference>
<feature type="region of interest" description="DNA-binding and helicase activity, interacts with RecC" evidence="15">
    <location>
        <begin position="1"/>
        <end position="729"/>
    </location>
</feature>
<dbReference type="RefSeq" id="WP_246325630.1">
    <property type="nucleotide sequence ID" value="NZ_BAABHP010000020.1"/>
</dbReference>